<proteinExistence type="predicted"/>
<dbReference type="EMBL" id="QTJX01000001">
    <property type="protein sequence ID" value="RDY60906.1"/>
    <property type="molecule type" value="Genomic_DNA"/>
</dbReference>
<dbReference type="OrthoDB" id="1453538at2"/>
<sequence>MNNQYCKVGSVTPITSGSHAISVLEFRYRAFMEKAADTAYMDTNLGEFFKRKAQGIKKVLESLG</sequence>
<protein>
    <submittedName>
        <fullName evidence="1">Uncharacterized protein</fullName>
    </submittedName>
</protein>
<dbReference type="AlphaFoldDB" id="A0A371JT00"/>
<gene>
    <name evidence="1" type="ORF">DX873_01635</name>
</gene>
<accession>A0A371JT00</accession>
<name>A0A371JT00_9FLAO</name>
<evidence type="ECO:0000313" key="2">
    <source>
        <dbReference type="Proteomes" id="UP000261828"/>
    </source>
</evidence>
<keyword evidence="2" id="KW-1185">Reference proteome</keyword>
<dbReference type="Proteomes" id="UP000261828">
    <property type="component" value="Unassembled WGS sequence"/>
</dbReference>
<evidence type="ECO:0000313" key="1">
    <source>
        <dbReference type="EMBL" id="RDY60906.1"/>
    </source>
</evidence>
<dbReference type="RefSeq" id="WP_116182789.1">
    <property type="nucleotide sequence ID" value="NZ_QTJX01000001.1"/>
</dbReference>
<comment type="caution">
    <text evidence="1">The sequence shown here is derived from an EMBL/GenBank/DDBJ whole genome shotgun (WGS) entry which is preliminary data.</text>
</comment>
<organism evidence="1 2">
    <name type="scientific">Flagellimonas nanhaiensis</name>
    <dbReference type="NCBI Taxonomy" id="2292706"/>
    <lineage>
        <taxon>Bacteria</taxon>
        <taxon>Pseudomonadati</taxon>
        <taxon>Bacteroidota</taxon>
        <taxon>Flavobacteriia</taxon>
        <taxon>Flavobacteriales</taxon>
        <taxon>Flavobacteriaceae</taxon>
        <taxon>Flagellimonas</taxon>
    </lineage>
</organism>
<reference evidence="1 2" key="1">
    <citation type="submission" date="2018-08" db="EMBL/GenBank/DDBJ databases">
        <title>Muricauda nanhaiensis sp. nov., isolated from seawater of the South China Sea.</title>
        <authorList>
            <person name="Dang Y."/>
        </authorList>
    </citation>
    <scope>NUCLEOTIDE SEQUENCE [LARGE SCALE GENOMIC DNA]</scope>
    <source>
        <strain evidence="1 2">SM1704</strain>
    </source>
</reference>